<gene>
    <name evidence="3" type="ORF">EDC29_10157</name>
</gene>
<dbReference type="RefSeq" id="WP_123139282.1">
    <property type="nucleotide sequence ID" value="NZ_NRRH01000030.1"/>
</dbReference>
<feature type="transmembrane region" description="Helical" evidence="2">
    <location>
        <begin position="26"/>
        <end position="46"/>
    </location>
</feature>
<protein>
    <submittedName>
        <fullName evidence="3">UPF0716 protein FxsA</fullName>
    </submittedName>
</protein>
<organism evidence="3 4">
    <name type="scientific">Marichromatium gracile</name>
    <name type="common">Chromatium gracile</name>
    <dbReference type="NCBI Taxonomy" id="1048"/>
    <lineage>
        <taxon>Bacteria</taxon>
        <taxon>Pseudomonadati</taxon>
        <taxon>Pseudomonadota</taxon>
        <taxon>Gammaproteobacteria</taxon>
        <taxon>Chromatiales</taxon>
        <taxon>Chromatiaceae</taxon>
        <taxon>Marichromatium</taxon>
    </lineage>
</organism>
<evidence type="ECO:0000313" key="3">
    <source>
        <dbReference type="EMBL" id="TCW39645.1"/>
    </source>
</evidence>
<dbReference type="PANTHER" id="PTHR35335">
    <property type="entry name" value="UPF0716 PROTEIN FXSA"/>
    <property type="match status" value="1"/>
</dbReference>
<proteinExistence type="predicted"/>
<dbReference type="NCBIfam" id="NF008528">
    <property type="entry name" value="PRK11463.1-2"/>
    <property type="match status" value="1"/>
</dbReference>
<keyword evidence="2" id="KW-1133">Transmembrane helix</keyword>
<accession>A0A4R4AK82</accession>
<name>A0A4R4AK82_MARGR</name>
<evidence type="ECO:0000256" key="1">
    <source>
        <dbReference type="SAM" id="MobiDB-lite"/>
    </source>
</evidence>
<feature type="compositionally biased region" description="Basic and acidic residues" evidence="1">
    <location>
        <begin position="127"/>
        <end position="143"/>
    </location>
</feature>
<keyword evidence="2" id="KW-0812">Transmembrane</keyword>
<dbReference type="EMBL" id="SMDC01000001">
    <property type="protein sequence ID" value="TCW39645.1"/>
    <property type="molecule type" value="Genomic_DNA"/>
</dbReference>
<dbReference type="Pfam" id="PF04186">
    <property type="entry name" value="FxsA"/>
    <property type="match status" value="1"/>
</dbReference>
<dbReference type="GO" id="GO:0016020">
    <property type="term" value="C:membrane"/>
    <property type="evidence" value="ECO:0007669"/>
    <property type="project" value="InterPro"/>
</dbReference>
<feature type="region of interest" description="Disordered" evidence="1">
    <location>
        <begin position="123"/>
        <end position="143"/>
    </location>
</feature>
<evidence type="ECO:0000313" key="4">
    <source>
        <dbReference type="Proteomes" id="UP000295247"/>
    </source>
</evidence>
<dbReference type="Proteomes" id="UP000295247">
    <property type="component" value="Unassembled WGS sequence"/>
</dbReference>
<keyword evidence="2" id="KW-0472">Membrane</keyword>
<reference evidence="3 4" key="1">
    <citation type="submission" date="2019-03" db="EMBL/GenBank/DDBJ databases">
        <title>Genomic Encyclopedia of Type Strains, Phase IV (KMG-IV): sequencing the most valuable type-strain genomes for metagenomic binning, comparative biology and taxonomic classification.</title>
        <authorList>
            <person name="Goeker M."/>
        </authorList>
    </citation>
    <scope>NUCLEOTIDE SEQUENCE [LARGE SCALE GENOMIC DNA]</scope>
    <source>
        <strain evidence="3 4">DSM 203</strain>
    </source>
</reference>
<dbReference type="AlphaFoldDB" id="A0A4R4AK82"/>
<feature type="transmembrane region" description="Helical" evidence="2">
    <location>
        <begin position="75"/>
        <end position="100"/>
    </location>
</feature>
<sequence>MLLFLVLFIGLPLIEIYLLIEVGSEIGALSTIMLSILTAVIGTWLVRHQGFGVLLRVRELSDRGEVPALEMMDGALLLVAGLFLLLPGFLTDVVGFLLLVPPLRRALVLRYVRGISVTTVQGQDPFRSPDEPRVIEGDYRRED</sequence>
<dbReference type="InterPro" id="IPR007313">
    <property type="entry name" value="FxsA"/>
</dbReference>
<dbReference type="PANTHER" id="PTHR35335:SF1">
    <property type="entry name" value="UPF0716 PROTEIN FXSA"/>
    <property type="match status" value="1"/>
</dbReference>
<evidence type="ECO:0000256" key="2">
    <source>
        <dbReference type="SAM" id="Phobius"/>
    </source>
</evidence>
<comment type="caution">
    <text evidence="3">The sequence shown here is derived from an EMBL/GenBank/DDBJ whole genome shotgun (WGS) entry which is preliminary data.</text>
</comment>